<dbReference type="InterPro" id="IPR010144">
    <property type="entry name" value="CRISPR-assoc_prot_Csd1-typ"/>
</dbReference>
<dbReference type="EMBL" id="JALKCG010000001">
    <property type="protein sequence ID" value="MCK0206694.1"/>
    <property type="molecule type" value="Genomic_DNA"/>
</dbReference>
<proteinExistence type="predicted"/>
<evidence type="ECO:0000313" key="1">
    <source>
        <dbReference type="EMBL" id="MCK0206694.1"/>
    </source>
</evidence>
<reference evidence="2" key="2">
    <citation type="submission" date="2023-07" db="EMBL/GenBank/DDBJ databases">
        <title>Ancylobacter moscoviensis sp. nov., facultatively methylotrophic bacteria from activated sludge and the reclassification of Starkeya novella (Starkey 1934) Kelly et al. 2000 as Ancylobacter novellus comb. nov., Starkeya koreensis Im et al. 2006 as Ancylobacter koreensis comb.nov., Angulomicrobium tetraedrale Vasil'eva et al. 1986 as Ancylobacter tetraedralis comb. nov., Angulomicrobium amanitiforme Fritz et al. 2004 as Ancylobacter amanitiformis comb. nov. and Methylorhabdus multivorans Doronina et al. 1996 as Ancylobacter multivorans comb. nov. and emended description of the genus Ancylobacter.</title>
        <authorList>
            <person name="Doronina N."/>
            <person name="Chemodurova A."/>
            <person name="Grouzdev D."/>
            <person name="Koziaeva V."/>
            <person name="Shi W."/>
            <person name="Wu L."/>
            <person name="Kaparullina E."/>
        </authorList>
    </citation>
    <scope>NUCLEOTIDE SEQUENCE [LARGE SCALE GENOMIC DNA]</scope>
    <source>
        <strain evidence="2">Jip08</strain>
    </source>
</reference>
<dbReference type="Proteomes" id="UP001202867">
    <property type="component" value="Unassembled WGS sequence"/>
</dbReference>
<name>A0ABT0DHL1_9HYPH</name>
<organism evidence="1 2">
    <name type="scientific">Ancylobacter koreensis</name>
    <dbReference type="NCBI Taxonomy" id="266121"/>
    <lineage>
        <taxon>Bacteria</taxon>
        <taxon>Pseudomonadati</taxon>
        <taxon>Pseudomonadota</taxon>
        <taxon>Alphaproteobacteria</taxon>
        <taxon>Hyphomicrobiales</taxon>
        <taxon>Xanthobacteraceae</taxon>
        <taxon>Ancylobacter</taxon>
    </lineage>
</organism>
<evidence type="ECO:0000313" key="2">
    <source>
        <dbReference type="Proteomes" id="UP001202867"/>
    </source>
</evidence>
<dbReference type="CDD" id="cd09757">
    <property type="entry name" value="Cas8c_I-C"/>
    <property type="match status" value="1"/>
</dbReference>
<keyword evidence="2" id="KW-1185">Reference proteome</keyword>
<accession>A0ABT0DHL1</accession>
<gene>
    <name evidence="1" type="primary">cas8c</name>
    <name evidence="1" type="ORF">MWN33_01465</name>
</gene>
<dbReference type="RefSeq" id="WP_247198292.1">
    <property type="nucleotide sequence ID" value="NZ_JALKCG010000001.1"/>
</dbReference>
<sequence>MTILQSLDAYYERMAARGEAEPPGFSREKIGFAIEISEEGAPLAVIDLRASSGKKLVPQLLSVPAAVKRTAGILPNLFWDKSAYVLGRTASGSNRTALEHEAFRTAHLDLLAAASDPGLVALRRFLEGWTPERFDAPPFHPDMLDANLVFRLRGDMRLLHEREAARTLLDGRTGGDGARVACLVTGNTAVARRLHPTIKGVNGAQSSGAALVSFNLDAFTSYGKEQGDNAPTSEAAAFRYGAALNGMLERASRNRLSRGIGDATVVFWADTSEVADEAAAQAAENFFATAIEPPDDADQARNIREQLELVMEGRPVEAIDARLHARTRFHVLGLAPNAARLSVRYWLSDDFGAFAQRLAAHYRDLTIEPTPWGERPPSISWLLLKTTAMLEKYDNIPPLLAGEVARAVLEGTRYPRSLLAAAIMRLRAGDDPATGWHAAVIRAVLARDFRLKLPDPHAPESHDRAKEELPVSLHRENADPAYQLGRLFAAYETAQRMALGKVNATIRDRYFGAASATPASVFPILMRGVQNHLGKLRKSGKGVWLEREIEEITNRLDDHLPRSLPLEAQGRFVLGYYHQRKGQFVSREAEAELAAADAEEHDNDE</sequence>
<dbReference type="Pfam" id="PF09709">
    <property type="entry name" value="Cas_Csd1"/>
    <property type="match status" value="1"/>
</dbReference>
<comment type="caution">
    <text evidence="1">The sequence shown here is derived from an EMBL/GenBank/DDBJ whole genome shotgun (WGS) entry which is preliminary data.</text>
</comment>
<reference evidence="1 2" key="1">
    <citation type="submission" date="2022-04" db="EMBL/GenBank/DDBJ databases">
        <authorList>
            <person name="Grouzdev D.S."/>
            <person name="Pantiukh K.S."/>
            <person name="Krutkina M.S."/>
        </authorList>
    </citation>
    <scope>NUCLEOTIDE SEQUENCE [LARGE SCALE GENOMIC DNA]</scope>
    <source>
        <strain evidence="1 2">Jip08</strain>
    </source>
</reference>
<dbReference type="NCBIfam" id="TIGR01863">
    <property type="entry name" value="cas_Csd1"/>
    <property type="match status" value="1"/>
</dbReference>
<protein>
    <submittedName>
        <fullName evidence="1">Type I-C CRISPR-associated protein Cas8c/Csd1</fullName>
    </submittedName>
</protein>